<evidence type="ECO:0000313" key="1">
    <source>
        <dbReference type="EMBL" id="MBB4140438.1"/>
    </source>
</evidence>
<sequence>MAQLTPFHHVSTRHRPDTTIDLDDAFAVVIAELPATRVSVWMVACHACARPNTLWWAVDITPLWARARFEAHPLVIDAVALHILGDVPLADIGWVVTAEAGGYVGFSCPRTECRQVQGDWFVYGGLTRAVSAGATTTVTVPL</sequence>
<dbReference type="AlphaFoldDB" id="A0AA40SQC1"/>
<organism evidence="1 2">
    <name type="scientific">Microbacterium invictum</name>
    <dbReference type="NCBI Taxonomy" id="515415"/>
    <lineage>
        <taxon>Bacteria</taxon>
        <taxon>Bacillati</taxon>
        <taxon>Actinomycetota</taxon>
        <taxon>Actinomycetes</taxon>
        <taxon>Micrococcales</taxon>
        <taxon>Microbacteriaceae</taxon>
        <taxon>Microbacterium</taxon>
    </lineage>
</organism>
<reference evidence="1 2" key="1">
    <citation type="submission" date="2020-08" db="EMBL/GenBank/DDBJ databases">
        <title>Sequencing the genomes of 1000 actinobacteria strains.</title>
        <authorList>
            <person name="Klenk H.-P."/>
        </authorList>
    </citation>
    <scope>NUCLEOTIDE SEQUENCE [LARGE SCALE GENOMIC DNA]</scope>
    <source>
        <strain evidence="1 2">DSM 19600</strain>
    </source>
</reference>
<protein>
    <submittedName>
        <fullName evidence="1">Uncharacterized protein</fullName>
    </submittedName>
</protein>
<name>A0AA40SQC1_9MICO</name>
<accession>A0AA40SQC1</accession>
<comment type="caution">
    <text evidence="1">The sequence shown here is derived from an EMBL/GenBank/DDBJ whole genome shotgun (WGS) entry which is preliminary data.</text>
</comment>
<dbReference type="EMBL" id="JACIFH010000001">
    <property type="protein sequence ID" value="MBB4140438.1"/>
    <property type="molecule type" value="Genomic_DNA"/>
</dbReference>
<keyword evidence="2" id="KW-1185">Reference proteome</keyword>
<dbReference type="RefSeq" id="WP_183499967.1">
    <property type="nucleotide sequence ID" value="NZ_BAABCO010000004.1"/>
</dbReference>
<gene>
    <name evidence="1" type="ORF">BKA10_002232</name>
</gene>
<proteinExistence type="predicted"/>
<dbReference type="Proteomes" id="UP000549113">
    <property type="component" value="Unassembled WGS sequence"/>
</dbReference>
<evidence type="ECO:0000313" key="2">
    <source>
        <dbReference type="Proteomes" id="UP000549113"/>
    </source>
</evidence>